<dbReference type="Pfam" id="PF04479">
    <property type="entry name" value="RTA1"/>
    <property type="match status" value="1"/>
</dbReference>
<dbReference type="AlphaFoldDB" id="A0A194XPJ2"/>
<feature type="transmembrane region" description="Helical" evidence="5">
    <location>
        <begin position="12"/>
        <end position="32"/>
    </location>
</feature>
<evidence type="ECO:0000256" key="4">
    <source>
        <dbReference type="ARBA" id="ARBA00023136"/>
    </source>
</evidence>
<dbReference type="Proteomes" id="UP000070700">
    <property type="component" value="Unassembled WGS sequence"/>
</dbReference>
<evidence type="ECO:0000256" key="5">
    <source>
        <dbReference type="SAM" id="Phobius"/>
    </source>
</evidence>
<organism evidence="6 7">
    <name type="scientific">Mollisia scopiformis</name>
    <name type="common">Conifer needle endophyte fungus</name>
    <name type="synonym">Phialocephala scopiformis</name>
    <dbReference type="NCBI Taxonomy" id="149040"/>
    <lineage>
        <taxon>Eukaryota</taxon>
        <taxon>Fungi</taxon>
        <taxon>Dikarya</taxon>
        <taxon>Ascomycota</taxon>
        <taxon>Pezizomycotina</taxon>
        <taxon>Leotiomycetes</taxon>
        <taxon>Helotiales</taxon>
        <taxon>Mollisiaceae</taxon>
        <taxon>Mollisia</taxon>
    </lineage>
</organism>
<dbReference type="InterPro" id="IPR007568">
    <property type="entry name" value="RTA1"/>
</dbReference>
<dbReference type="PANTHER" id="PTHR31465:SF33">
    <property type="entry name" value="DOMAIN PROTEIN, PUTATIVE (AFU_ORTHOLOGUE AFUA_5G01310)-RELATED"/>
    <property type="match status" value="1"/>
</dbReference>
<dbReference type="InParanoid" id="A0A194XPJ2"/>
<feature type="transmembrane region" description="Helical" evidence="5">
    <location>
        <begin position="144"/>
        <end position="170"/>
    </location>
</feature>
<dbReference type="PANTHER" id="PTHR31465">
    <property type="entry name" value="PROTEIN RTA1-RELATED"/>
    <property type="match status" value="1"/>
</dbReference>
<evidence type="ECO:0000313" key="6">
    <source>
        <dbReference type="EMBL" id="KUJ21657.1"/>
    </source>
</evidence>
<evidence type="ECO:0000256" key="3">
    <source>
        <dbReference type="ARBA" id="ARBA00022989"/>
    </source>
</evidence>
<keyword evidence="4 5" id="KW-0472">Membrane</keyword>
<proteinExistence type="predicted"/>
<feature type="transmembrane region" description="Helical" evidence="5">
    <location>
        <begin position="39"/>
        <end position="58"/>
    </location>
</feature>
<dbReference type="OrthoDB" id="3358017at2759"/>
<reference evidence="6 7" key="1">
    <citation type="submission" date="2015-10" db="EMBL/GenBank/DDBJ databases">
        <title>Full genome of DAOMC 229536 Phialocephala scopiformis, a fungal endophyte of spruce producing the potent anti-insectan compound rugulosin.</title>
        <authorList>
            <consortium name="DOE Joint Genome Institute"/>
            <person name="Walker A.K."/>
            <person name="Frasz S.L."/>
            <person name="Seifert K.A."/>
            <person name="Miller J.D."/>
            <person name="Mondo S.J."/>
            <person name="Labutti K."/>
            <person name="Lipzen A."/>
            <person name="Dockter R."/>
            <person name="Kennedy M."/>
            <person name="Grigoriev I.V."/>
            <person name="Spatafora J.W."/>
        </authorList>
    </citation>
    <scope>NUCLEOTIDE SEQUENCE [LARGE SCALE GENOMIC DNA]</scope>
    <source>
        <strain evidence="6 7">CBS 120377</strain>
    </source>
</reference>
<dbReference type="GeneID" id="28816850"/>
<keyword evidence="2 5" id="KW-0812">Transmembrane</keyword>
<keyword evidence="3 5" id="KW-1133">Transmembrane helix</keyword>
<accession>A0A194XPJ2</accession>
<feature type="transmembrane region" description="Helical" evidence="5">
    <location>
        <begin position="191"/>
        <end position="214"/>
    </location>
</feature>
<keyword evidence="7" id="KW-1185">Reference proteome</keyword>
<dbReference type="KEGG" id="psco:LY89DRAFT_380069"/>
<name>A0A194XPJ2_MOLSC</name>
<dbReference type="GO" id="GO:0016020">
    <property type="term" value="C:membrane"/>
    <property type="evidence" value="ECO:0007669"/>
    <property type="project" value="UniProtKB-SubCell"/>
</dbReference>
<sequence length="274" mass="30742">MTEGNLYQYNPNSAIAAVAAVLFGISSCFHLFQMIQKRTWFYLAMTIGGFMMTAGYVFRVLSIHSPHSLLLYILQAVLLLLPPSLYAATIYMIYGRTVLFVNAPDASIIRPTWVTKIFVIGDVFSFLVQAYGGSMEAQASKAKTGSHIVLIGLASQLIFFGFFLVVAIIFDRRMSKSPLRYTVPTYGKHNWRSLLLLLLGAAVFIIVRCLYRVAEFAPGNGGYLMSHEWPMYVGDTLPMLVVQVVFHIIHAGDVFPRGQTQKSEEESYINLEER</sequence>
<feature type="transmembrane region" description="Helical" evidence="5">
    <location>
        <begin position="70"/>
        <end position="93"/>
    </location>
</feature>
<feature type="transmembrane region" description="Helical" evidence="5">
    <location>
        <begin position="229"/>
        <end position="249"/>
    </location>
</feature>
<evidence type="ECO:0000256" key="2">
    <source>
        <dbReference type="ARBA" id="ARBA00022692"/>
    </source>
</evidence>
<dbReference type="EMBL" id="KQ947407">
    <property type="protein sequence ID" value="KUJ21657.1"/>
    <property type="molecule type" value="Genomic_DNA"/>
</dbReference>
<comment type="subcellular location">
    <subcellularLocation>
        <location evidence="1">Membrane</location>
        <topology evidence="1">Multi-pass membrane protein</topology>
    </subcellularLocation>
</comment>
<evidence type="ECO:0000256" key="1">
    <source>
        <dbReference type="ARBA" id="ARBA00004141"/>
    </source>
</evidence>
<feature type="transmembrane region" description="Helical" evidence="5">
    <location>
        <begin position="113"/>
        <end position="132"/>
    </location>
</feature>
<gene>
    <name evidence="6" type="ORF">LY89DRAFT_380069</name>
</gene>
<protein>
    <submittedName>
        <fullName evidence="6">RTA1 like protein</fullName>
    </submittedName>
</protein>
<evidence type="ECO:0000313" key="7">
    <source>
        <dbReference type="Proteomes" id="UP000070700"/>
    </source>
</evidence>
<dbReference type="RefSeq" id="XP_018076012.1">
    <property type="nucleotide sequence ID" value="XM_018207124.1"/>
</dbReference>